<organism evidence="2 3">
    <name type="scientific">Galdieria sulphuraria</name>
    <name type="common">Red alga</name>
    <dbReference type="NCBI Taxonomy" id="130081"/>
    <lineage>
        <taxon>Eukaryota</taxon>
        <taxon>Rhodophyta</taxon>
        <taxon>Bangiophyceae</taxon>
        <taxon>Galdieriales</taxon>
        <taxon>Galdieriaceae</taxon>
        <taxon>Galdieria</taxon>
    </lineage>
</organism>
<evidence type="ECO:0000256" key="1">
    <source>
        <dbReference type="SAM" id="Phobius"/>
    </source>
</evidence>
<evidence type="ECO:0000313" key="2">
    <source>
        <dbReference type="EMBL" id="EME29433.1"/>
    </source>
</evidence>
<name>M2Y0J1_GALSU</name>
<dbReference type="GeneID" id="17088228"/>
<gene>
    <name evidence="2" type="ORF">Gasu_32530</name>
</gene>
<keyword evidence="3" id="KW-1185">Reference proteome</keyword>
<dbReference type="AlphaFoldDB" id="M2Y0J1"/>
<dbReference type="EMBL" id="KB454509">
    <property type="protein sequence ID" value="EME29433.1"/>
    <property type="molecule type" value="Genomic_DNA"/>
</dbReference>
<reference evidence="3" key="1">
    <citation type="journal article" date="2013" name="Science">
        <title>Gene transfer from bacteria and archaea facilitated evolution of an extremophilic eukaryote.</title>
        <authorList>
            <person name="Schonknecht G."/>
            <person name="Chen W.H."/>
            <person name="Ternes C.M."/>
            <person name="Barbier G.G."/>
            <person name="Shrestha R.P."/>
            <person name="Stanke M."/>
            <person name="Brautigam A."/>
            <person name="Baker B.J."/>
            <person name="Banfield J.F."/>
            <person name="Garavito R.M."/>
            <person name="Carr K."/>
            <person name="Wilkerson C."/>
            <person name="Rensing S.A."/>
            <person name="Gagneul D."/>
            <person name="Dickenson N.E."/>
            <person name="Oesterhelt C."/>
            <person name="Lercher M.J."/>
            <person name="Weber A.P."/>
        </authorList>
    </citation>
    <scope>NUCLEOTIDE SEQUENCE [LARGE SCALE GENOMIC DNA]</scope>
    <source>
        <strain evidence="3">074W</strain>
    </source>
</reference>
<sequence>MEFLLPYCHTFNPYSQASARRLLLDVIVWFRGLTSLGRMFGLVAYCLVCNVFQYFLMPNKEYISIKCKDLLFPDCAISEGG</sequence>
<dbReference type="Proteomes" id="UP000030680">
    <property type="component" value="Unassembled WGS sequence"/>
</dbReference>
<keyword evidence="1" id="KW-0472">Membrane</keyword>
<dbReference type="Gramene" id="EME29433">
    <property type="protein sequence ID" value="EME29433"/>
    <property type="gene ID" value="Gasu_32530"/>
</dbReference>
<feature type="transmembrane region" description="Helical" evidence="1">
    <location>
        <begin position="39"/>
        <end position="56"/>
    </location>
</feature>
<dbReference type="RefSeq" id="XP_005705953.1">
    <property type="nucleotide sequence ID" value="XM_005705896.1"/>
</dbReference>
<keyword evidence="1" id="KW-0812">Transmembrane</keyword>
<keyword evidence="1" id="KW-1133">Transmembrane helix</keyword>
<accession>M2Y0J1</accession>
<proteinExistence type="predicted"/>
<evidence type="ECO:0000313" key="3">
    <source>
        <dbReference type="Proteomes" id="UP000030680"/>
    </source>
</evidence>
<protein>
    <submittedName>
        <fullName evidence="2">Uncharacterized protein</fullName>
    </submittedName>
</protein>